<proteinExistence type="predicted"/>
<feature type="region of interest" description="Disordered" evidence="1">
    <location>
        <begin position="51"/>
        <end position="74"/>
    </location>
</feature>
<organism evidence="2 3">
    <name type="scientific">Scopulibacillus darangshiensis</name>
    <dbReference type="NCBI Taxonomy" id="442528"/>
    <lineage>
        <taxon>Bacteria</taxon>
        <taxon>Bacillati</taxon>
        <taxon>Bacillota</taxon>
        <taxon>Bacilli</taxon>
        <taxon>Bacillales</taxon>
        <taxon>Sporolactobacillaceae</taxon>
        <taxon>Scopulibacillus</taxon>
    </lineage>
</organism>
<sequence length="337" mass="37389">MSRLGDGIRGIQRGIQIKEIREARERELKKLIFALAAVLLFGVVLAGCGSDKTSSNNKKNETEEKKAEASKGKKHLNADEKMVLKFIAGYDSEDEDTRVKAVDDYVADETKDIYKLGAAAPPEDKKSDYKVIESIKQKEDGKEATLVLLHSLDDNKELHESIFAVMNHKVLFSYSPESSDQEMRKAFKDLRSNFKTPVPEAVKKQMKEQAASEKKSKYPFPSDTTAKGNGKVVIETPAGSSENGNVPVLFVDKNTSFTQTDIDLSNFEGDKQTYIYVNKKFVQAEQVGEETATTLDLEGDLLKPGIYTVTAVQFKDNDPTKEVIGLASTKFEIKEGA</sequence>
<dbReference type="OrthoDB" id="2854188at2"/>
<evidence type="ECO:0000313" key="2">
    <source>
        <dbReference type="EMBL" id="TCP24915.1"/>
    </source>
</evidence>
<comment type="caution">
    <text evidence="2">The sequence shown here is derived from an EMBL/GenBank/DDBJ whole genome shotgun (WGS) entry which is preliminary data.</text>
</comment>
<dbReference type="RefSeq" id="WP_132746816.1">
    <property type="nucleotide sequence ID" value="NZ_SLXK01000022.1"/>
</dbReference>
<keyword evidence="3" id="KW-1185">Reference proteome</keyword>
<feature type="compositionally biased region" description="Basic and acidic residues" evidence="1">
    <location>
        <begin position="58"/>
        <end position="74"/>
    </location>
</feature>
<name>A0A4R2NU56_9BACL</name>
<gene>
    <name evidence="2" type="ORF">EV207_12218</name>
</gene>
<evidence type="ECO:0000313" key="3">
    <source>
        <dbReference type="Proteomes" id="UP000295416"/>
    </source>
</evidence>
<protein>
    <recommendedName>
        <fullName evidence="4">Lipoprotein</fullName>
    </recommendedName>
</protein>
<evidence type="ECO:0008006" key="4">
    <source>
        <dbReference type="Google" id="ProtNLM"/>
    </source>
</evidence>
<dbReference type="EMBL" id="SLXK01000022">
    <property type="protein sequence ID" value="TCP24915.1"/>
    <property type="molecule type" value="Genomic_DNA"/>
</dbReference>
<dbReference type="Proteomes" id="UP000295416">
    <property type="component" value="Unassembled WGS sequence"/>
</dbReference>
<reference evidence="2 3" key="1">
    <citation type="submission" date="2019-03" db="EMBL/GenBank/DDBJ databases">
        <title>Genomic Encyclopedia of Type Strains, Phase IV (KMG-IV): sequencing the most valuable type-strain genomes for metagenomic binning, comparative biology and taxonomic classification.</title>
        <authorList>
            <person name="Goeker M."/>
        </authorList>
    </citation>
    <scope>NUCLEOTIDE SEQUENCE [LARGE SCALE GENOMIC DNA]</scope>
    <source>
        <strain evidence="2 3">DSM 19377</strain>
    </source>
</reference>
<evidence type="ECO:0000256" key="1">
    <source>
        <dbReference type="SAM" id="MobiDB-lite"/>
    </source>
</evidence>
<dbReference type="AlphaFoldDB" id="A0A4R2NU56"/>
<accession>A0A4R2NU56</accession>